<gene>
    <name evidence="3" type="ORF">GPUH_LOCUS11683</name>
</gene>
<evidence type="ECO:0000313" key="5">
    <source>
        <dbReference type="WBParaSite" id="GPUH_0001169501-mRNA-1"/>
    </source>
</evidence>
<evidence type="ECO:0000256" key="1">
    <source>
        <dbReference type="SAM" id="MobiDB-lite"/>
    </source>
</evidence>
<evidence type="ECO:0000313" key="4">
    <source>
        <dbReference type="Proteomes" id="UP000271098"/>
    </source>
</evidence>
<organism evidence="5">
    <name type="scientific">Gongylonema pulchrum</name>
    <dbReference type="NCBI Taxonomy" id="637853"/>
    <lineage>
        <taxon>Eukaryota</taxon>
        <taxon>Metazoa</taxon>
        <taxon>Ecdysozoa</taxon>
        <taxon>Nematoda</taxon>
        <taxon>Chromadorea</taxon>
        <taxon>Rhabditida</taxon>
        <taxon>Spirurina</taxon>
        <taxon>Spiruromorpha</taxon>
        <taxon>Spiruroidea</taxon>
        <taxon>Gongylonematidae</taxon>
        <taxon>Gongylonema</taxon>
    </lineage>
</organism>
<feature type="compositionally biased region" description="Polar residues" evidence="1">
    <location>
        <begin position="71"/>
        <end position="86"/>
    </location>
</feature>
<dbReference type="Proteomes" id="UP000271098">
    <property type="component" value="Unassembled WGS sequence"/>
</dbReference>
<dbReference type="AlphaFoldDB" id="A0A183DSJ0"/>
<dbReference type="Pfam" id="PF23030">
    <property type="entry name" value="SCAF11-like_C"/>
    <property type="match status" value="1"/>
</dbReference>
<name>A0A183DSJ0_9BILA</name>
<keyword evidence="4" id="KW-1185">Reference proteome</keyword>
<dbReference type="EMBL" id="UYRT01078726">
    <property type="protein sequence ID" value="VDN19103.1"/>
    <property type="molecule type" value="Genomic_DNA"/>
</dbReference>
<dbReference type="InterPro" id="IPR057031">
    <property type="entry name" value="SFR19-like_C"/>
</dbReference>
<feature type="domain" description="SFR19-like C-terminal" evidence="2">
    <location>
        <begin position="392"/>
        <end position="450"/>
    </location>
</feature>
<feature type="region of interest" description="Disordered" evidence="1">
    <location>
        <begin position="266"/>
        <end position="301"/>
    </location>
</feature>
<evidence type="ECO:0000313" key="3">
    <source>
        <dbReference type="EMBL" id="VDN19103.1"/>
    </source>
</evidence>
<accession>A0A183DSJ0</accession>
<protein>
    <submittedName>
        <fullName evidence="5">SRI domain-containing protein</fullName>
    </submittedName>
</protein>
<feature type="compositionally biased region" description="Pro residues" evidence="1">
    <location>
        <begin position="282"/>
        <end position="301"/>
    </location>
</feature>
<evidence type="ECO:0000259" key="2">
    <source>
        <dbReference type="Pfam" id="PF23030"/>
    </source>
</evidence>
<feature type="region of interest" description="Disordered" evidence="1">
    <location>
        <begin position="325"/>
        <end position="348"/>
    </location>
</feature>
<feature type="region of interest" description="Disordered" evidence="1">
    <location>
        <begin position="60"/>
        <end position="86"/>
    </location>
</feature>
<dbReference type="OrthoDB" id="1935339at2759"/>
<proteinExistence type="predicted"/>
<sequence length="451" mass="48641">MIPRYTLSDGVRATFSVRDLHETSVHHDWKVDDLQDSDESISMQHSANGTASVVIGAESVERRKKRPSRWGTPTTSYGKETDSVTASIPLPVGPPLTQPEVICLENIPIPSSNKRLSPSQQSVIAQPSVLNTTPSTSFAFSASASSVPTFRLASGQPQLSLAPFAGPTLGQQQIGLSQQSLATLSQQQLASLGQQTLASLGQQPLPGLSQPQLTPLGQASLVQMQPPLLPNLLLPPLNLGAMNNLLAAGLLANSNPLAAQSIAQPLTQPSPAPTAPFVLNPTPKPPEGVPPPPPFEKPSIPPNNLSVCEPLAEKIRKLIEASSVRPLCNSPGPPLQTAESDEAEEPSGDYLKAEAGRKSASADDEETGEATVRVKKGAHRNGTMFEEARRMLSSSLKKVYRMRQISKQEYKEIMKKGVMALSQRTKLDQRRVDDYAAKYVECVIHRRKKRH</sequence>
<reference evidence="3 4" key="2">
    <citation type="submission" date="2018-11" db="EMBL/GenBank/DDBJ databases">
        <authorList>
            <consortium name="Pathogen Informatics"/>
        </authorList>
    </citation>
    <scope>NUCLEOTIDE SEQUENCE [LARGE SCALE GENOMIC DNA]</scope>
</reference>
<dbReference type="WBParaSite" id="GPUH_0001169501-mRNA-1">
    <property type="protein sequence ID" value="GPUH_0001169501-mRNA-1"/>
    <property type="gene ID" value="GPUH_0001169501"/>
</dbReference>
<reference evidence="5" key="1">
    <citation type="submission" date="2016-06" db="UniProtKB">
        <authorList>
            <consortium name="WormBaseParasite"/>
        </authorList>
    </citation>
    <scope>IDENTIFICATION</scope>
</reference>